<evidence type="ECO:0000256" key="8">
    <source>
        <dbReference type="ARBA" id="ARBA00022723"/>
    </source>
</evidence>
<comment type="similarity">
    <text evidence="4 12">Belongs to the RNase H family.</text>
</comment>
<evidence type="ECO:0000256" key="4">
    <source>
        <dbReference type="ARBA" id="ARBA00005300"/>
    </source>
</evidence>
<dbReference type="InterPro" id="IPR011320">
    <property type="entry name" value="RNase_H1_N"/>
</dbReference>
<comment type="function">
    <text evidence="3 12">Endonuclease that specifically degrades the RNA of RNA-DNA hybrids.</text>
</comment>
<dbReference type="Pfam" id="PF01693">
    <property type="entry name" value="Cauli_VI"/>
    <property type="match status" value="2"/>
</dbReference>
<dbReference type="PIRSF" id="PIRSF036852">
    <property type="entry name" value="Ribonuclease_H1_euk"/>
    <property type="match status" value="1"/>
</dbReference>
<dbReference type="InterPro" id="IPR036397">
    <property type="entry name" value="RNaseH_sf"/>
</dbReference>
<evidence type="ECO:0000256" key="7">
    <source>
        <dbReference type="ARBA" id="ARBA00022722"/>
    </source>
</evidence>
<keyword evidence="10 12" id="KW-0378">Hydrolase</keyword>
<dbReference type="InterPro" id="IPR012337">
    <property type="entry name" value="RNaseH-like_sf"/>
</dbReference>
<keyword evidence="7 12" id="KW-0540">Nuclease</keyword>
<evidence type="ECO:0000256" key="12">
    <source>
        <dbReference type="PIRNR" id="PIRNR036852"/>
    </source>
</evidence>
<protein>
    <recommendedName>
        <fullName evidence="6 12">Ribonuclease H</fullName>
        <shortName evidence="12">RNase H</shortName>
        <ecNumber evidence="5 12">3.1.26.4</ecNumber>
    </recommendedName>
</protein>
<evidence type="ECO:0000256" key="5">
    <source>
        <dbReference type="ARBA" id="ARBA00012180"/>
    </source>
</evidence>
<dbReference type="AlphaFoldDB" id="A0A8H8QIP1"/>
<dbReference type="EC" id="3.1.26.4" evidence="5 12"/>
<keyword evidence="8 12" id="KW-0479">Metal-binding</keyword>
<dbReference type="InterPro" id="IPR017067">
    <property type="entry name" value="RNase_H1_euk"/>
</dbReference>
<dbReference type="CDD" id="cd09280">
    <property type="entry name" value="RNase_HI_eukaryote_like"/>
    <property type="match status" value="1"/>
</dbReference>
<dbReference type="PROSITE" id="PS50879">
    <property type="entry name" value="RNASE_H_1"/>
    <property type="match status" value="1"/>
</dbReference>
<proteinExistence type="inferred from homology"/>
<comment type="catalytic activity">
    <reaction evidence="1 12">
        <text>Endonucleolytic cleavage to 5'-phosphomonoester.</text>
        <dbReference type="EC" id="3.1.26.4"/>
    </reaction>
</comment>
<evidence type="ECO:0000256" key="11">
    <source>
        <dbReference type="ARBA" id="ARBA00022842"/>
    </source>
</evidence>
<evidence type="ECO:0000259" key="13">
    <source>
        <dbReference type="PROSITE" id="PS50879"/>
    </source>
</evidence>
<accession>A0A8H8QIP1</accession>
<dbReference type="GO" id="GO:0043137">
    <property type="term" value="P:DNA replication, removal of RNA primer"/>
    <property type="evidence" value="ECO:0007669"/>
    <property type="project" value="TreeGrafter"/>
</dbReference>
<dbReference type="SUPFAM" id="SSF53098">
    <property type="entry name" value="Ribonuclease H-like"/>
    <property type="match status" value="1"/>
</dbReference>
<organism evidence="14 15">
    <name type="scientific">Ustilago bromivora</name>
    <dbReference type="NCBI Taxonomy" id="307758"/>
    <lineage>
        <taxon>Eukaryota</taxon>
        <taxon>Fungi</taxon>
        <taxon>Dikarya</taxon>
        <taxon>Basidiomycota</taxon>
        <taxon>Ustilaginomycotina</taxon>
        <taxon>Ustilaginomycetes</taxon>
        <taxon>Ustilaginales</taxon>
        <taxon>Ustilaginaceae</taxon>
        <taxon>Ustilago</taxon>
    </lineage>
</organism>
<keyword evidence="9 12" id="KW-0255">Endonuclease</keyword>
<dbReference type="EMBL" id="ULHB01000016">
    <property type="protein sequence ID" value="SYW76201.1"/>
    <property type="molecule type" value="Genomic_DNA"/>
</dbReference>
<dbReference type="FunFam" id="3.40.970.10:FF:000002">
    <property type="entry name" value="Ribonuclease H"/>
    <property type="match status" value="1"/>
</dbReference>
<dbReference type="Proteomes" id="UP000658997">
    <property type="component" value="Unassembled WGS sequence"/>
</dbReference>
<dbReference type="Pfam" id="PF00075">
    <property type="entry name" value="RNase_H"/>
    <property type="match status" value="1"/>
</dbReference>
<evidence type="ECO:0000256" key="10">
    <source>
        <dbReference type="ARBA" id="ARBA00022801"/>
    </source>
</evidence>
<evidence type="ECO:0000313" key="14">
    <source>
        <dbReference type="EMBL" id="SYW76201.1"/>
    </source>
</evidence>
<comment type="caution">
    <text evidence="14">The sequence shown here is derived from an EMBL/GenBank/DDBJ whole genome shotgun (WGS) entry which is preliminary data.</text>
</comment>
<evidence type="ECO:0000256" key="3">
    <source>
        <dbReference type="ARBA" id="ARBA00004065"/>
    </source>
</evidence>
<dbReference type="PANTHER" id="PTHR10642:SF26">
    <property type="entry name" value="RIBONUCLEASE H1"/>
    <property type="match status" value="1"/>
</dbReference>
<evidence type="ECO:0000256" key="2">
    <source>
        <dbReference type="ARBA" id="ARBA00001946"/>
    </source>
</evidence>
<dbReference type="InterPro" id="IPR050092">
    <property type="entry name" value="RNase_H"/>
</dbReference>
<feature type="domain" description="RNase H type-1" evidence="13">
    <location>
        <begin position="136"/>
        <end position="282"/>
    </location>
</feature>
<dbReference type="InterPro" id="IPR009027">
    <property type="entry name" value="Ribosomal_bL9/RNase_H1_N"/>
</dbReference>
<evidence type="ECO:0000313" key="15">
    <source>
        <dbReference type="Proteomes" id="UP000658997"/>
    </source>
</evidence>
<dbReference type="Gene3D" id="3.40.970.10">
    <property type="entry name" value="Ribonuclease H1, N-terminal domain"/>
    <property type="match status" value="2"/>
</dbReference>
<dbReference type="GO" id="GO:0004523">
    <property type="term" value="F:RNA-DNA hybrid ribonuclease activity"/>
    <property type="evidence" value="ECO:0007669"/>
    <property type="project" value="UniProtKB-UniRule"/>
</dbReference>
<dbReference type="Gene3D" id="3.30.420.10">
    <property type="entry name" value="Ribonuclease H-like superfamily/Ribonuclease H"/>
    <property type="match status" value="1"/>
</dbReference>
<gene>
    <name evidence="14" type="ORF">UBRO2_01272</name>
</gene>
<reference evidence="14" key="1">
    <citation type="submission" date="2018-08" db="EMBL/GenBank/DDBJ databases">
        <authorList>
            <person name="Guldener U."/>
        </authorList>
    </citation>
    <scope>NUCLEOTIDE SEQUENCE</scope>
    <source>
        <strain evidence="14">UB2</strain>
    </source>
</reference>
<dbReference type="PANTHER" id="PTHR10642">
    <property type="entry name" value="RIBONUCLEASE H1"/>
    <property type="match status" value="1"/>
</dbReference>
<keyword evidence="11 12" id="KW-0460">Magnesium</keyword>
<dbReference type="GO" id="GO:0003676">
    <property type="term" value="F:nucleic acid binding"/>
    <property type="evidence" value="ECO:0007669"/>
    <property type="project" value="UniProtKB-UniRule"/>
</dbReference>
<evidence type="ECO:0000256" key="1">
    <source>
        <dbReference type="ARBA" id="ARBA00000077"/>
    </source>
</evidence>
<sequence>MSYYAVLNGFVPGIYTSWQDCRPEVNGYSCAFFRKFYRYSDAYDFLYDNRIIFYVDGSTINNGYANARAGYGLFTSSPNPSITQSKSKVMRYYVVVNGRQPGVYDSWTECEAQIKNWPGAVYNRFYSRRLAERFLYSNVIVAYADGSCFRNGRSDARAGYGIYFENPELKSRYGRLPGSSQTSNRGELFAILNACELARKDQRQLVVFTDCRYALKPVLERMPLWQSKGWRNNKGKKVGDQDLVMQLYHGLILLKPELHWVRGHSGIMGNEVADHLAKQGADLDPKISARGSEEITQAALLPELHDLFRQLTISAKRA</sequence>
<dbReference type="InterPro" id="IPR002156">
    <property type="entry name" value="RNaseH_domain"/>
</dbReference>
<evidence type="ECO:0000256" key="9">
    <source>
        <dbReference type="ARBA" id="ARBA00022759"/>
    </source>
</evidence>
<dbReference type="GO" id="GO:0000287">
    <property type="term" value="F:magnesium ion binding"/>
    <property type="evidence" value="ECO:0007669"/>
    <property type="project" value="UniProtKB-UniRule"/>
</dbReference>
<keyword evidence="15" id="KW-1185">Reference proteome</keyword>
<comment type="cofactor">
    <cofactor evidence="2 12">
        <name>Mg(2+)</name>
        <dbReference type="ChEBI" id="CHEBI:18420"/>
    </cofactor>
</comment>
<evidence type="ECO:0000256" key="6">
    <source>
        <dbReference type="ARBA" id="ARBA00017721"/>
    </source>
</evidence>
<dbReference type="SUPFAM" id="SSF55658">
    <property type="entry name" value="L9 N-domain-like"/>
    <property type="match status" value="2"/>
</dbReference>
<dbReference type="InterPro" id="IPR037056">
    <property type="entry name" value="RNase_H1_N_sf"/>
</dbReference>
<name>A0A8H8QIP1_9BASI</name>